<organism evidence="2 3">
    <name type="scientific">[Candida] anglica</name>
    <dbReference type="NCBI Taxonomy" id="148631"/>
    <lineage>
        <taxon>Eukaryota</taxon>
        <taxon>Fungi</taxon>
        <taxon>Dikarya</taxon>
        <taxon>Ascomycota</taxon>
        <taxon>Saccharomycotina</taxon>
        <taxon>Pichiomycetes</taxon>
        <taxon>Debaryomycetaceae</taxon>
        <taxon>Kurtzmaniella</taxon>
    </lineage>
</organism>
<dbReference type="Gene3D" id="3.10.129.10">
    <property type="entry name" value="Hotdog Thioesterase"/>
    <property type="match status" value="1"/>
</dbReference>
<dbReference type="SUPFAM" id="SSF54637">
    <property type="entry name" value="Thioesterase/thiol ester dehydrase-isomerase"/>
    <property type="match status" value="1"/>
</dbReference>
<feature type="domain" description="Thioesterase" evidence="1">
    <location>
        <begin position="122"/>
        <end position="189"/>
    </location>
</feature>
<gene>
    <name evidence="2" type="primary">MRX3</name>
    <name evidence="2" type="ORF">CAAN4_F14598</name>
</gene>
<protein>
    <submittedName>
        <fullName evidence="2">MIOREX complex component 3</fullName>
    </submittedName>
</protein>
<dbReference type="EMBL" id="OZ004258">
    <property type="protein sequence ID" value="CAK7914043.1"/>
    <property type="molecule type" value="Genomic_DNA"/>
</dbReference>
<dbReference type="InterPro" id="IPR006683">
    <property type="entry name" value="Thioestr_dom"/>
</dbReference>
<dbReference type="Proteomes" id="UP001497600">
    <property type="component" value="Chromosome F"/>
</dbReference>
<evidence type="ECO:0000259" key="1">
    <source>
        <dbReference type="Pfam" id="PF03061"/>
    </source>
</evidence>
<keyword evidence="3" id="KW-1185">Reference proteome</keyword>
<sequence length="224" mass="25354">MLRRLTRLTVPVVALTTGYAFFPKEWRKNHSSELKKINHFNESINDQLELSKEFQELSSNDKIRKFSPRQEFPSQHRENYVGSGILFGPDLMEIDPIVFINPDEGELTSFYHLGTKLISQDGQIHNGIVSTILDEGLCTCGFARLPSKKGVTAKLSINFINQAPPNSTVVLRAKVVESKGRKVIIRGDLETYPLNGGEAVKIATSECILVEPKWFKYLSWLQVF</sequence>
<dbReference type="Pfam" id="PF03061">
    <property type="entry name" value="4HBT"/>
    <property type="match status" value="1"/>
</dbReference>
<evidence type="ECO:0000313" key="2">
    <source>
        <dbReference type="EMBL" id="CAK7914043.1"/>
    </source>
</evidence>
<dbReference type="InterPro" id="IPR052061">
    <property type="entry name" value="PTE-AB_protein"/>
</dbReference>
<accession>A0ABP0EFX6</accession>
<name>A0ABP0EFX6_9ASCO</name>
<evidence type="ECO:0000313" key="3">
    <source>
        <dbReference type="Proteomes" id="UP001497600"/>
    </source>
</evidence>
<dbReference type="CDD" id="cd03443">
    <property type="entry name" value="PaaI_thioesterase"/>
    <property type="match status" value="1"/>
</dbReference>
<dbReference type="InterPro" id="IPR029069">
    <property type="entry name" value="HotDog_dom_sf"/>
</dbReference>
<reference evidence="2 3" key="1">
    <citation type="submission" date="2024-01" db="EMBL/GenBank/DDBJ databases">
        <authorList>
            <consortium name="Genoscope - CEA"/>
            <person name="William W."/>
        </authorList>
    </citation>
    <scope>NUCLEOTIDE SEQUENCE [LARGE SCALE GENOMIC DNA]</scope>
    <source>
        <strain evidence="2 3">29B2s-10</strain>
    </source>
</reference>
<proteinExistence type="predicted"/>
<dbReference type="PANTHER" id="PTHR47260">
    <property type="entry name" value="UPF0644 PROTEIN PB2B4.06"/>
    <property type="match status" value="1"/>
</dbReference>
<dbReference type="PANTHER" id="PTHR47260:SF4">
    <property type="entry name" value="MIOREX COMPLEX COMPONENT 3"/>
    <property type="match status" value="1"/>
</dbReference>